<protein>
    <recommendedName>
        <fullName evidence="5">Homoserine kinase</fullName>
        <ecNumber evidence="4">2.7.1.39</ecNumber>
    </recommendedName>
</protein>
<keyword evidence="10" id="KW-0418">Kinase</keyword>
<dbReference type="PANTHER" id="PTHR20861">
    <property type="entry name" value="HOMOSERINE/4-DIPHOSPHOCYTIDYL-2-C-METHYL-D-ERYTHRITOL KINASE"/>
    <property type="match status" value="1"/>
</dbReference>
<dbReference type="NCBIfam" id="TIGR00191">
    <property type="entry name" value="thrB"/>
    <property type="match status" value="1"/>
</dbReference>
<name>A0A448ZT14_9STRA</name>
<evidence type="ECO:0000256" key="2">
    <source>
        <dbReference type="ARBA" id="ARBA00005015"/>
    </source>
</evidence>
<keyword evidence="16" id="KW-1185">Reference proteome</keyword>
<dbReference type="EC" id="2.7.1.39" evidence="4"/>
<dbReference type="InterPro" id="IPR006203">
    <property type="entry name" value="GHMP_knse_ATP-bd_CS"/>
</dbReference>
<dbReference type="EMBL" id="CAACVS010000689">
    <property type="protein sequence ID" value="VEU45156.1"/>
    <property type="molecule type" value="Genomic_DNA"/>
</dbReference>
<sequence>MSRDDGKLLATAMGAATAGAALAVMAMKMIDGSKDQSGKGGGESAYNNSGGSVLAYHQGDKRPVRTSVIMNDPSDLHESISHGSMNMKREASDAMLFPHNHEEKMRRRIATRYTIEEENNLGRDSVTVRVPATSANVGPGYDCIGIAVDLWSEVTVSRVPNGDTVGFEITAEGEGAEAMPKDESNYLVVGCKAAFETANKPLPPLKYHVVSRIPYARGLGSSSAAIVAGIVAGLVLAGHRLPCWGSEALLQIAAGIEGHPDNVAPVIYGGIQLGIHNGTRWLTERISNPPGLQCIIFIPDFIGKTSDARGVLDNTVTREEAAFNIGRAAFLVHAFETNNLDNLRWGVQDKLHQPQRGGKLYKYLYPMIEAAEKAGACCAYLSGAGPTVMALTSGAAGDIFAQREKERTDILVAKAMIQCAKDHGVDGKLLVTNVVSEGCRVTHVDPPFSTGEITYRDNI</sequence>
<keyword evidence="7" id="KW-0808">Transferase</keyword>
<evidence type="ECO:0000256" key="10">
    <source>
        <dbReference type="ARBA" id="ARBA00022777"/>
    </source>
</evidence>
<comment type="pathway">
    <text evidence="2">Amino-acid biosynthesis; L-threonine biosynthesis; L-threonine from L-aspartate: step 4/5.</text>
</comment>
<dbReference type="Gene3D" id="3.30.70.890">
    <property type="entry name" value="GHMP kinase, C-terminal domain"/>
    <property type="match status" value="1"/>
</dbReference>
<reference evidence="15 16" key="1">
    <citation type="submission" date="2019-01" db="EMBL/GenBank/DDBJ databases">
        <authorList>
            <person name="Ferrante I. M."/>
        </authorList>
    </citation>
    <scope>NUCLEOTIDE SEQUENCE [LARGE SCALE GENOMIC DNA]</scope>
    <source>
        <strain evidence="15 16">B856</strain>
    </source>
</reference>
<dbReference type="PANTHER" id="PTHR20861:SF1">
    <property type="entry name" value="HOMOSERINE KINASE"/>
    <property type="match status" value="1"/>
</dbReference>
<dbReference type="SUPFAM" id="SSF54211">
    <property type="entry name" value="Ribosomal protein S5 domain 2-like"/>
    <property type="match status" value="1"/>
</dbReference>
<organism evidence="15 16">
    <name type="scientific">Pseudo-nitzschia multistriata</name>
    <dbReference type="NCBI Taxonomy" id="183589"/>
    <lineage>
        <taxon>Eukaryota</taxon>
        <taxon>Sar</taxon>
        <taxon>Stramenopiles</taxon>
        <taxon>Ochrophyta</taxon>
        <taxon>Bacillariophyta</taxon>
        <taxon>Bacillariophyceae</taxon>
        <taxon>Bacillariophycidae</taxon>
        <taxon>Bacillariales</taxon>
        <taxon>Bacillariaceae</taxon>
        <taxon>Pseudo-nitzschia</taxon>
    </lineage>
</organism>
<dbReference type="SUPFAM" id="SSF55060">
    <property type="entry name" value="GHMP Kinase, C-terminal domain"/>
    <property type="match status" value="1"/>
</dbReference>
<dbReference type="InterPro" id="IPR000870">
    <property type="entry name" value="Homoserine_kinase"/>
</dbReference>
<dbReference type="Pfam" id="PF00288">
    <property type="entry name" value="GHMP_kinases_N"/>
    <property type="match status" value="1"/>
</dbReference>
<dbReference type="InterPro" id="IPR014721">
    <property type="entry name" value="Ribsml_uS5_D2-typ_fold_subgr"/>
</dbReference>
<evidence type="ECO:0000256" key="4">
    <source>
        <dbReference type="ARBA" id="ARBA00012078"/>
    </source>
</evidence>
<dbReference type="Gene3D" id="3.30.230.10">
    <property type="match status" value="1"/>
</dbReference>
<evidence type="ECO:0000256" key="1">
    <source>
        <dbReference type="ARBA" id="ARBA00004229"/>
    </source>
</evidence>
<evidence type="ECO:0000256" key="6">
    <source>
        <dbReference type="ARBA" id="ARBA00022605"/>
    </source>
</evidence>
<evidence type="ECO:0000256" key="5">
    <source>
        <dbReference type="ARBA" id="ARBA00017858"/>
    </source>
</evidence>
<dbReference type="OrthoDB" id="195231at2759"/>
<dbReference type="InterPro" id="IPR006204">
    <property type="entry name" value="GHMP_kinase_N_dom"/>
</dbReference>
<feature type="domain" description="GHMP kinase N-terminal" evidence="13">
    <location>
        <begin position="190"/>
        <end position="270"/>
    </location>
</feature>
<evidence type="ECO:0000256" key="12">
    <source>
        <dbReference type="ARBA" id="ARBA00049913"/>
    </source>
</evidence>
<keyword evidence="8" id="KW-0791">Threonine biosynthesis</keyword>
<dbReference type="GO" id="GO:0009507">
    <property type="term" value="C:chloroplast"/>
    <property type="evidence" value="ECO:0007669"/>
    <property type="project" value="UniProtKB-SubCell"/>
</dbReference>
<comment type="subcellular location">
    <subcellularLocation>
        <location evidence="1">Plastid</location>
        <location evidence="1">Chloroplast</location>
    </subcellularLocation>
</comment>
<proteinExistence type="inferred from homology"/>
<evidence type="ECO:0000259" key="14">
    <source>
        <dbReference type="Pfam" id="PF08544"/>
    </source>
</evidence>
<keyword evidence="9" id="KW-0547">Nucleotide-binding</keyword>
<dbReference type="PROSITE" id="PS00627">
    <property type="entry name" value="GHMP_KINASES_ATP"/>
    <property type="match status" value="1"/>
</dbReference>
<dbReference type="Pfam" id="PF08544">
    <property type="entry name" value="GHMP_kinases_C"/>
    <property type="match status" value="1"/>
</dbReference>
<dbReference type="Proteomes" id="UP000291116">
    <property type="component" value="Unassembled WGS sequence"/>
</dbReference>
<evidence type="ECO:0000256" key="7">
    <source>
        <dbReference type="ARBA" id="ARBA00022679"/>
    </source>
</evidence>
<evidence type="ECO:0000256" key="8">
    <source>
        <dbReference type="ARBA" id="ARBA00022697"/>
    </source>
</evidence>
<comment type="catalytic activity">
    <reaction evidence="12">
        <text>L-homoserine + ATP = O-phospho-L-homoserine + ADP + H(+)</text>
        <dbReference type="Rhea" id="RHEA:13985"/>
        <dbReference type="ChEBI" id="CHEBI:15378"/>
        <dbReference type="ChEBI" id="CHEBI:30616"/>
        <dbReference type="ChEBI" id="CHEBI:57476"/>
        <dbReference type="ChEBI" id="CHEBI:57590"/>
        <dbReference type="ChEBI" id="CHEBI:456216"/>
        <dbReference type="EC" id="2.7.1.39"/>
    </reaction>
    <physiologicalReaction direction="left-to-right" evidence="12">
        <dbReference type="Rhea" id="RHEA:13986"/>
    </physiologicalReaction>
</comment>
<evidence type="ECO:0000313" key="15">
    <source>
        <dbReference type="EMBL" id="VEU45156.1"/>
    </source>
</evidence>
<gene>
    <name evidence="15" type="ORF">PSNMU_V1.4_AUG-EV-PASAV3_0123080</name>
</gene>
<dbReference type="PRINTS" id="PR00958">
    <property type="entry name" value="HOMSERKINASE"/>
</dbReference>
<evidence type="ECO:0000256" key="3">
    <source>
        <dbReference type="ARBA" id="ARBA00007370"/>
    </source>
</evidence>
<keyword evidence="11" id="KW-0067">ATP-binding</keyword>
<dbReference type="InterPro" id="IPR013750">
    <property type="entry name" value="GHMP_kinase_C_dom"/>
</dbReference>
<evidence type="ECO:0000313" key="16">
    <source>
        <dbReference type="Proteomes" id="UP000291116"/>
    </source>
</evidence>
<comment type="similarity">
    <text evidence="3">Belongs to the GHMP kinase family. Homoserine kinase subfamily.</text>
</comment>
<evidence type="ECO:0000256" key="9">
    <source>
        <dbReference type="ARBA" id="ARBA00022741"/>
    </source>
</evidence>
<feature type="domain" description="GHMP kinase C-terminal" evidence="14">
    <location>
        <begin position="339"/>
        <end position="397"/>
    </location>
</feature>
<evidence type="ECO:0000259" key="13">
    <source>
        <dbReference type="Pfam" id="PF00288"/>
    </source>
</evidence>
<dbReference type="GO" id="GO:0004413">
    <property type="term" value="F:homoserine kinase activity"/>
    <property type="evidence" value="ECO:0007669"/>
    <property type="project" value="UniProtKB-EC"/>
</dbReference>
<keyword evidence="6" id="KW-0028">Amino-acid biosynthesis</keyword>
<dbReference type="InterPro" id="IPR036554">
    <property type="entry name" value="GHMP_kinase_C_sf"/>
</dbReference>
<dbReference type="HAMAP" id="MF_00384">
    <property type="entry name" value="Homoser_kinase"/>
    <property type="match status" value="1"/>
</dbReference>
<dbReference type="AlphaFoldDB" id="A0A448ZT14"/>
<dbReference type="InterPro" id="IPR020568">
    <property type="entry name" value="Ribosomal_Su5_D2-typ_SF"/>
</dbReference>
<dbReference type="UniPathway" id="UPA00050">
    <property type="reaction ID" value="UER00064"/>
</dbReference>
<dbReference type="GO" id="GO:0009088">
    <property type="term" value="P:threonine biosynthetic process"/>
    <property type="evidence" value="ECO:0007669"/>
    <property type="project" value="UniProtKB-UniPathway"/>
</dbReference>
<accession>A0A448ZT14</accession>
<evidence type="ECO:0000256" key="11">
    <source>
        <dbReference type="ARBA" id="ARBA00022840"/>
    </source>
</evidence>
<dbReference type="GO" id="GO:0005524">
    <property type="term" value="F:ATP binding"/>
    <property type="evidence" value="ECO:0007669"/>
    <property type="project" value="UniProtKB-KW"/>
</dbReference>